<feature type="domain" description="CMP/dCMP-type deaminase" evidence="1">
    <location>
        <begin position="41"/>
        <end position="162"/>
    </location>
</feature>
<name>A0AB33KUN0_9ACTN</name>
<dbReference type="PROSITE" id="PS51747">
    <property type="entry name" value="CYT_DCMP_DEAMINASES_2"/>
    <property type="match status" value="1"/>
</dbReference>
<dbReference type="Gene3D" id="3.40.140.10">
    <property type="entry name" value="Cytidine Deaminase, domain 2"/>
    <property type="match status" value="1"/>
</dbReference>
<sequence length="247" mass="25854">MTKAPDRSWSGAFVISSRCRGAYPEPVRDERDDEDFGQAWDAAPEAVRRSLGLAYEAWEAGGLAVGSVLVDAAGAVLAEGRNHAYDTGPGNGPLRGTPLAHAELNALGSARTEWDLGATTLWSTQEPCSMCSAAASFTGVGAVRYLAPDPWALATGNQGSSWGTCATGGGLLVAANVMFLKSVSEVAEGGEEPATLVRNRLLEPETAHLHDGLPPGLPAFPSVRAWLSEVWPRMVEAAAARRLRTGG</sequence>
<dbReference type="InterPro" id="IPR016193">
    <property type="entry name" value="Cytidine_deaminase-like"/>
</dbReference>
<dbReference type="SUPFAM" id="SSF53927">
    <property type="entry name" value="Cytidine deaminase-like"/>
    <property type="match status" value="1"/>
</dbReference>
<dbReference type="EMBL" id="AP035884">
    <property type="protein sequence ID" value="BFP55563.1"/>
    <property type="molecule type" value="Genomic_DNA"/>
</dbReference>
<organism evidence="2">
    <name type="scientific">Streptomyces sp. CMC78</name>
    <dbReference type="NCBI Taxonomy" id="3231512"/>
    <lineage>
        <taxon>Bacteria</taxon>
        <taxon>Bacillati</taxon>
        <taxon>Actinomycetota</taxon>
        <taxon>Actinomycetes</taxon>
        <taxon>Kitasatosporales</taxon>
        <taxon>Streptomycetaceae</taxon>
        <taxon>Streptomyces</taxon>
    </lineage>
</organism>
<gene>
    <name evidence="2" type="ORF">SCMC78_53700</name>
</gene>
<dbReference type="PANTHER" id="PTHR11079:SF179">
    <property type="entry name" value="TRNA(ADENINE(34)) DEAMINASE, CHLOROPLASTIC"/>
    <property type="match status" value="1"/>
</dbReference>
<dbReference type="AlphaFoldDB" id="A0AB33KUN0"/>
<evidence type="ECO:0000259" key="1">
    <source>
        <dbReference type="PROSITE" id="PS51747"/>
    </source>
</evidence>
<dbReference type="CDD" id="cd01285">
    <property type="entry name" value="nucleoside_deaminase"/>
    <property type="match status" value="1"/>
</dbReference>
<proteinExistence type="predicted"/>
<evidence type="ECO:0000313" key="2">
    <source>
        <dbReference type="EMBL" id="BFP55563.1"/>
    </source>
</evidence>
<accession>A0AB33KUN0</accession>
<dbReference type="GO" id="GO:0003824">
    <property type="term" value="F:catalytic activity"/>
    <property type="evidence" value="ECO:0007669"/>
    <property type="project" value="InterPro"/>
</dbReference>
<dbReference type="KEGG" id="stcm:SCMC78_53700"/>
<protein>
    <recommendedName>
        <fullName evidence="1">CMP/dCMP-type deaminase domain-containing protein</fullName>
    </recommendedName>
</protein>
<dbReference type="InterPro" id="IPR002125">
    <property type="entry name" value="CMP_dCMP_dom"/>
</dbReference>
<reference evidence="2" key="1">
    <citation type="submission" date="2024-07" db="EMBL/GenBank/DDBJ databases">
        <title>Complete genome sequences of cellulolytic bacteria, Kitasatospora sp. CMC57 and Streptomyces sp. CMC78, isolated from Japanese agricultural soil.</title>
        <authorList>
            <person name="Hashimoto T."/>
            <person name="Ito M."/>
            <person name="Iwamoto M."/>
            <person name="Fukahori D."/>
            <person name="Shoda T."/>
            <person name="Sakoda M."/>
            <person name="Morohoshi T."/>
            <person name="Mitsuboshi M."/>
            <person name="Nishizawa T."/>
        </authorList>
    </citation>
    <scope>NUCLEOTIDE SEQUENCE</scope>
    <source>
        <strain evidence="2">CMC78</strain>
    </source>
</reference>
<dbReference type="PANTHER" id="PTHR11079">
    <property type="entry name" value="CYTOSINE DEAMINASE FAMILY MEMBER"/>
    <property type="match status" value="1"/>
</dbReference>
<dbReference type="Pfam" id="PF00383">
    <property type="entry name" value="dCMP_cyt_deam_1"/>
    <property type="match status" value="1"/>
</dbReference>